<protein>
    <recommendedName>
        <fullName evidence="1">non-specific serine/threonine protein kinase</fullName>
        <ecNumber evidence="1">2.7.11.1</ecNumber>
    </recommendedName>
</protein>
<sequence>MRASQPHDSMVEAFFKRFDEFLHRYEEDQLVARMEREILKANQREMLQKYKLQSKLNERSRVLEVTAVEESQAVEKTSIVDGRDGGEMVAWEKVNQHKLCENESRRYFQQFIDAVDYCHSKSVYHMDSKPGNLLLQGNLKVSYFGLGALPQQGVGLLRTTYGTPNYVAPEVLDQQGYDGSASDVWSCGVILFVPIAGYLPFGEADLSSLYRKINAAEFT</sequence>
<dbReference type="PANTHER" id="PTHR43895:SF32">
    <property type="entry name" value="SERINE_THREONINE-PROTEIN KINASE CHK1"/>
    <property type="match status" value="1"/>
</dbReference>
<keyword evidence="3" id="KW-0808">Transferase</keyword>
<dbReference type="PANTHER" id="PTHR43895">
    <property type="entry name" value="CALCIUM/CALMODULIN-DEPENDENT PROTEIN KINASE KINASE-RELATED"/>
    <property type="match status" value="1"/>
</dbReference>
<keyword evidence="11" id="KW-1185">Reference proteome</keyword>
<evidence type="ECO:0000256" key="2">
    <source>
        <dbReference type="ARBA" id="ARBA00022527"/>
    </source>
</evidence>
<dbReference type="GO" id="GO:0004674">
    <property type="term" value="F:protein serine/threonine kinase activity"/>
    <property type="evidence" value="ECO:0007669"/>
    <property type="project" value="UniProtKB-KW"/>
</dbReference>
<evidence type="ECO:0000313" key="11">
    <source>
        <dbReference type="Proteomes" id="UP001327560"/>
    </source>
</evidence>
<reference evidence="10 11" key="1">
    <citation type="submission" date="2023-10" db="EMBL/GenBank/DDBJ databases">
        <title>Chromosome-scale genome assembly provides insights into flower coloration mechanisms of Canna indica.</title>
        <authorList>
            <person name="Li C."/>
        </authorList>
    </citation>
    <scope>NUCLEOTIDE SEQUENCE [LARGE SCALE GENOMIC DNA]</scope>
    <source>
        <tissue evidence="10">Flower</tissue>
    </source>
</reference>
<proteinExistence type="predicted"/>
<feature type="domain" description="Protein kinase" evidence="9">
    <location>
        <begin position="1"/>
        <end position="219"/>
    </location>
</feature>
<dbReference type="Proteomes" id="UP001327560">
    <property type="component" value="Chromosome 4"/>
</dbReference>
<dbReference type="Gene3D" id="1.10.510.10">
    <property type="entry name" value="Transferase(Phosphotransferase) domain 1"/>
    <property type="match status" value="1"/>
</dbReference>
<dbReference type="SMART" id="SM00220">
    <property type="entry name" value="S_TKc"/>
    <property type="match status" value="1"/>
</dbReference>
<dbReference type="Pfam" id="PF00069">
    <property type="entry name" value="Pkinase"/>
    <property type="match status" value="1"/>
</dbReference>
<dbReference type="GO" id="GO:0007165">
    <property type="term" value="P:signal transduction"/>
    <property type="evidence" value="ECO:0007669"/>
    <property type="project" value="TreeGrafter"/>
</dbReference>
<evidence type="ECO:0000256" key="4">
    <source>
        <dbReference type="ARBA" id="ARBA00022741"/>
    </source>
</evidence>
<comment type="catalytic activity">
    <reaction evidence="7">
        <text>L-threonyl-[protein] + ATP = O-phospho-L-threonyl-[protein] + ADP + H(+)</text>
        <dbReference type="Rhea" id="RHEA:46608"/>
        <dbReference type="Rhea" id="RHEA-COMP:11060"/>
        <dbReference type="Rhea" id="RHEA-COMP:11605"/>
        <dbReference type="ChEBI" id="CHEBI:15378"/>
        <dbReference type="ChEBI" id="CHEBI:30013"/>
        <dbReference type="ChEBI" id="CHEBI:30616"/>
        <dbReference type="ChEBI" id="CHEBI:61977"/>
        <dbReference type="ChEBI" id="CHEBI:456216"/>
        <dbReference type="EC" id="2.7.11.1"/>
    </reaction>
</comment>
<evidence type="ECO:0000256" key="1">
    <source>
        <dbReference type="ARBA" id="ARBA00012513"/>
    </source>
</evidence>
<dbReference type="PROSITE" id="PS50011">
    <property type="entry name" value="PROTEIN_KINASE_DOM"/>
    <property type="match status" value="1"/>
</dbReference>
<organism evidence="10 11">
    <name type="scientific">Canna indica</name>
    <name type="common">Indian-shot</name>
    <dbReference type="NCBI Taxonomy" id="4628"/>
    <lineage>
        <taxon>Eukaryota</taxon>
        <taxon>Viridiplantae</taxon>
        <taxon>Streptophyta</taxon>
        <taxon>Embryophyta</taxon>
        <taxon>Tracheophyta</taxon>
        <taxon>Spermatophyta</taxon>
        <taxon>Magnoliopsida</taxon>
        <taxon>Liliopsida</taxon>
        <taxon>Zingiberales</taxon>
        <taxon>Cannaceae</taxon>
        <taxon>Canna</taxon>
    </lineage>
</organism>
<keyword evidence="6" id="KW-0067">ATP-binding</keyword>
<dbReference type="InterPro" id="IPR011009">
    <property type="entry name" value="Kinase-like_dom_sf"/>
</dbReference>
<dbReference type="GO" id="GO:0005524">
    <property type="term" value="F:ATP binding"/>
    <property type="evidence" value="ECO:0007669"/>
    <property type="project" value="UniProtKB-KW"/>
</dbReference>
<evidence type="ECO:0000256" key="5">
    <source>
        <dbReference type="ARBA" id="ARBA00022777"/>
    </source>
</evidence>
<comment type="catalytic activity">
    <reaction evidence="8">
        <text>L-seryl-[protein] + ATP = O-phospho-L-seryl-[protein] + ADP + H(+)</text>
        <dbReference type="Rhea" id="RHEA:17989"/>
        <dbReference type="Rhea" id="RHEA-COMP:9863"/>
        <dbReference type="Rhea" id="RHEA-COMP:11604"/>
        <dbReference type="ChEBI" id="CHEBI:15378"/>
        <dbReference type="ChEBI" id="CHEBI:29999"/>
        <dbReference type="ChEBI" id="CHEBI:30616"/>
        <dbReference type="ChEBI" id="CHEBI:83421"/>
        <dbReference type="ChEBI" id="CHEBI:456216"/>
        <dbReference type="EC" id="2.7.11.1"/>
    </reaction>
</comment>
<evidence type="ECO:0000256" key="6">
    <source>
        <dbReference type="ARBA" id="ARBA00022840"/>
    </source>
</evidence>
<evidence type="ECO:0000259" key="9">
    <source>
        <dbReference type="PROSITE" id="PS50011"/>
    </source>
</evidence>
<dbReference type="EC" id="2.7.11.1" evidence="1"/>
<dbReference type="SUPFAM" id="SSF56112">
    <property type="entry name" value="Protein kinase-like (PK-like)"/>
    <property type="match status" value="1"/>
</dbReference>
<evidence type="ECO:0000256" key="3">
    <source>
        <dbReference type="ARBA" id="ARBA00022679"/>
    </source>
</evidence>
<name>A0AAQ3KBH8_9LILI</name>
<keyword evidence="4" id="KW-0547">Nucleotide-binding</keyword>
<gene>
    <name evidence="10" type="ORF">Cni_G13601</name>
</gene>
<dbReference type="AlphaFoldDB" id="A0AAQ3KBH8"/>
<dbReference type="InterPro" id="IPR000719">
    <property type="entry name" value="Prot_kinase_dom"/>
</dbReference>
<keyword evidence="2" id="KW-0723">Serine/threonine-protein kinase</keyword>
<keyword evidence="5 10" id="KW-0418">Kinase</keyword>
<evidence type="ECO:0000313" key="10">
    <source>
        <dbReference type="EMBL" id="WOL04879.1"/>
    </source>
</evidence>
<evidence type="ECO:0000256" key="8">
    <source>
        <dbReference type="ARBA" id="ARBA00048679"/>
    </source>
</evidence>
<dbReference type="EMBL" id="CP136893">
    <property type="protein sequence ID" value="WOL04879.1"/>
    <property type="molecule type" value="Genomic_DNA"/>
</dbReference>
<evidence type="ECO:0000256" key="7">
    <source>
        <dbReference type="ARBA" id="ARBA00047899"/>
    </source>
</evidence>
<accession>A0AAQ3KBH8</accession>